<dbReference type="GO" id="GO:0005634">
    <property type="term" value="C:nucleus"/>
    <property type="evidence" value="ECO:0007669"/>
    <property type="project" value="UniProtKB-SubCell"/>
</dbReference>
<evidence type="ECO:0000259" key="10">
    <source>
        <dbReference type="PROSITE" id="PS50048"/>
    </source>
</evidence>
<dbReference type="PROSITE" id="PS50048">
    <property type="entry name" value="ZN2_CY6_FUNGAL_2"/>
    <property type="match status" value="1"/>
</dbReference>
<keyword evidence="8" id="KW-0175">Coiled coil</keyword>
<keyword evidence="3" id="KW-0862">Zinc</keyword>
<organism evidence="11 12">
    <name type="scientific">Ustilago trichophora</name>
    <dbReference type="NCBI Taxonomy" id="86804"/>
    <lineage>
        <taxon>Eukaryota</taxon>
        <taxon>Fungi</taxon>
        <taxon>Dikarya</taxon>
        <taxon>Basidiomycota</taxon>
        <taxon>Ustilaginomycotina</taxon>
        <taxon>Ustilaginomycetes</taxon>
        <taxon>Ustilaginales</taxon>
        <taxon>Ustilaginaceae</taxon>
        <taxon>Ustilago</taxon>
    </lineage>
</organism>
<feature type="region of interest" description="Disordered" evidence="9">
    <location>
        <begin position="155"/>
        <end position="175"/>
    </location>
</feature>
<dbReference type="GO" id="GO:0000981">
    <property type="term" value="F:DNA-binding transcription factor activity, RNA polymerase II-specific"/>
    <property type="evidence" value="ECO:0007669"/>
    <property type="project" value="InterPro"/>
</dbReference>
<keyword evidence="4" id="KW-0805">Transcription regulation</keyword>
<evidence type="ECO:0000256" key="3">
    <source>
        <dbReference type="ARBA" id="ARBA00022833"/>
    </source>
</evidence>
<keyword evidence="12" id="KW-1185">Reference proteome</keyword>
<gene>
    <name evidence="11" type="ORF">UTRI_05986_B</name>
</gene>
<dbReference type="SUPFAM" id="SSF57701">
    <property type="entry name" value="Zn2/Cys6 DNA-binding domain"/>
    <property type="match status" value="1"/>
</dbReference>
<keyword evidence="2" id="KW-0479">Metal-binding</keyword>
<dbReference type="SMART" id="SM00066">
    <property type="entry name" value="GAL4"/>
    <property type="match status" value="1"/>
</dbReference>
<dbReference type="Proteomes" id="UP000324022">
    <property type="component" value="Unassembled WGS sequence"/>
</dbReference>
<dbReference type="Gene3D" id="4.10.240.10">
    <property type="entry name" value="Zn(2)-C6 fungal-type DNA-binding domain"/>
    <property type="match status" value="1"/>
</dbReference>
<dbReference type="EMBL" id="OOIN01000037">
    <property type="protein sequence ID" value="SPO31214.1"/>
    <property type="molecule type" value="Genomic_DNA"/>
</dbReference>
<dbReference type="CDD" id="cd00067">
    <property type="entry name" value="GAL4"/>
    <property type="match status" value="1"/>
</dbReference>
<feature type="coiled-coil region" evidence="8">
    <location>
        <begin position="73"/>
        <end position="100"/>
    </location>
</feature>
<evidence type="ECO:0000256" key="7">
    <source>
        <dbReference type="ARBA" id="ARBA00023242"/>
    </source>
</evidence>
<feature type="compositionally biased region" description="Basic residues" evidence="9">
    <location>
        <begin position="1"/>
        <end position="10"/>
    </location>
</feature>
<evidence type="ECO:0000256" key="5">
    <source>
        <dbReference type="ARBA" id="ARBA00023125"/>
    </source>
</evidence>
<feature type="domain" description="Zn(2)-C6 fungal-type" evidence="10">
    <location>
        <begin position="32"/>
        <end position="60"/>
    </location>
</feature>
<dbReference type="AlphaFoldDB" id="A0A5C3EKP7"/>
<evidence type="ECO:0000256" key="6">
    <source>
        <dbReference type="ARBA" id="ARBA00023163"/>
    </source>
</evidence>
<dbReference type="PANTHER" id="PTHR31313">
    <property type="entry name" value="TY1 ENHANCER ACTIVATOR"/>
    <property type="match status" value="1"/>
</dbReference>
<name>A0A5C3EKP7_9BASI</name>
<dbReference type="PROSITE" id="PS00463">
    <property type="entry name" value="ZN2_CY6_FUNGAL_1"/>
    <property type="match status" value="1"/>
</dbReference>
<feature type="compositionally biased region" description="Basic and acidic residues" evidence="9">
    <location>
        <begin position="11"/>
        <end position="28"/>
    </location>
</feature>
<feature type="region of interest" description="Disordered" evidence="9">
    <location>
        <begin position="1"/>
        <end position="28"/>
    </location>
</feature>
<accession>A0A5C3EKP7</accession>
<feature type="compositionally biased region" description="Pro residues" evidence="9">
    <location>
        <begin position="569"/>
        <end position="579"/>
    </location>
</feature>
<feature type="compositionally biased region" description="Polar residues" evidence="9">
    <location>
        <begin position="156"/>
        <end position="172"/>
    </location>
</feature>
<reference evidence="11 12" key="1">
    <citation type="submission" date="2018-03" db="EMBL/GenBank/DDBJ databases">
        <authorList>
            <person name="Guldener U."/>
        </authorList>
    </citation>
    <scope>NUCLEOTIDE SEQUENCE [LARGE SCALE GENOMIC DNA]</scope>
    <source>
        <strain evidence="11 12">NBRC100155</strain>
    </source>
</reference>
<keyword evidence="5" id="KW-0238">DNA-binding</keyword>
<dbReference type="InterPro" id="IPR051615">
    <property type="entry name" value="Transcr_Regulatory_Elem"/>
</dbReference>
<comment type="subcellular location">
    <subcellularLocation>
        <location evidence="1">Nucleus</location>
    </subcellularLocation>
</comment>
<evidence type="ECO:0000256" key="1">
    <source>
        <dbReference type="ARBA" id="ARBA00004123"/>
    </source>
</evidence>
<sequence>MPRPTRSTKKVKNEPKAPKDPTTTKRERSLRACTRCRQRKQKCDNALPNCGNCIKGGVPCEAFPIDVVSRDNLIQLYDQLQESTRRNAAMQEELDLARIVAPDALCVFSAVIAQQVTSEGYSGDRSRCSAQASNMPPEYTQVQLYMPPMISDTKQEATNEIPTASTSKQPKSQKPEANLELWKVVELLEMCFPAVSPAVSFTVEQIDPKSSTGRWCTLADLAAIPIRELLSVLSGTTAPSTSQHQPQETAASIKDLTSKILTASEMTRVAATLLWALLALVNHRTEELLRMTTVLTCFMHAWQTQASSDACMVVGVVPISFRRAYDWIRLQTAIITGKLHIHTISALTSFEAIESIACKTDFSTFLASLSVEQKRLEYLALHIFTSPSGAHTDTRHEESVWQLLRSIKELSDVFSQSSETFSVSLSAAVNSKEALMRQKMGVQLYGMFPRMLFMYCPNDRRHWRWLANAAPLAVTALGYYSAAWGASRWTGDCVGDAVGFADLLAAFMWILQQRQAHNDLREDFTEAVQMAIGLGEQYSIRWPQCASIINLALHQLRAFPYHHHLHQQEPPPLPPPPPSSSTSWPPILTSSTTSSSSAHQPSSPDHLRTPHACEPPLHPYTTTTIATVAAALEMQDVHAFRAWPGEVGGSGEGSHCSTGPGMIEEGHVYGSATFGQHDRDAGEGGTGELYSCETGWGVGVEQGFASQTQRVAVQTGAGKTAQQGRMLLYMEDAETQM</sequence>
<protein>
    <recommendedName>
        <fullName evidence="10">Zn(2)-C6 fungal-type domain-containing protein</fullName>
    </recommendedName>
</protein>
<evidence type="ECO:0000313" key="12">
    <source>
        <dbReference type="Proteomes" id="UP000324022"/>
    </source>
</evidence>
<feature type="region of interest" description="Disordered" evidence="9">
    <location>
        <begin position="565"/>
        <end position="619"/>
    </location>
</feature>
<dbReference type="GO" id="GO:0008270">
    <property type="term" value="F:zinc ion binding"/>
    <property type="evidence" value="ECO:0007669"/>
    <property type="project" value="InterPro"/>
</dbReference>
<keyword evidence="6" id="KW-0804">Transcription</keyword>
<dbReference type="PANTHER" id="PTHR31313:SF81">
    <property type="entry name" value="TY1 ENHANCER ACTIVATOR"/>
    <property type="match status" value="1"/>
</dbReference>
<proteinExistence type="predicted"/>
<dbReference type="InterPro" id="IPR001138">
    <property type="entry name" value="Zn2Cys6_DnaBD"/>
</dbReference>
<evidence type="ECO:0000256" key="8">
    <source>
        <dbReference type="SAM" id="Coils"/>
    </source>
</evidence>
<keyword evidence="7" id="KW-0539">Nucleus</keyword>
<dbReference type="Pfam" id="PF00172">
    <property type="entry name" value="Zn_clus"/>
    <property type="match status" value="1"/>
</dbReference>
<evidence type="ECO:0000256" key="4">
    <source>
        <dbReference type="ARBA" id="ARBA00023015"/>
    </source>
</evidence>
<dbReference type="GO" id="GO:0003677">
    <property type="term" value="F:DNA binding"/>
    <property type="evidence" value="ECO:0007669"/>
    <property type="project" value="UniProtKB-KW"/>
</dbReference>
<evidence type="ECO:0000256" key="9">
    <source>
        <dbReference type="SAM" id="MobiDB-lite"/>
    </source>
</evidence>
<dbReference type="OrthoDB" id="2441642at2759"/>
<dbReference type="InterPro" id="IPR036864">
    <property type="entry name" value="Zn2-C6_fun-type_DNA-bd_sf"/>
</dbReference>
<feature type="compositionally biased region" description="Low complexity" evidence="9">
    <location>
        <begin position="580"/>
        <end position="604"/>
    </location>
</feature>
<evidence type="ECO:0000313" key="11">
    <source>
        <dbReference type="EMBL" id="SPO31214.1"/>
    </source>
</evidence>
<evidence type="ECO:0000256" key="2">
    <source>
        <dbReference type="ARBA" id="ARBA00022723"/>
    </source>
</evidence>